<dbReference type="Proteomes" id="UP000427716">
    <property type="component" value="Chromosome"/>
</dbReference>
<dbReference type="PANTHER" id="PTHR30295:SF0">
    <property type="entry name" value="BACTERIOFERRITIN"/>
    <property type="match status" value="1"/>
</dbReference>
<reference evidence="11 12" key="1">
    <citation type="submission" date="2019-11" db="EMBL/GenBank/DDBJ databases">
        <authorList>
            <person name="Zhang J."/>
            <person name="Sun C."/>
        </authorList>
    </citation>
    <scope>NUCLEOTIDE SEQUENCE [LARGE SCALE GENOMIC DNA]</scope>
    <source>
        <strain evidence="12">sp2</strain>
    </source>
</reference>
<dbReference type="EMBL" id="CP046415">
    <property type="protein sequence ID" value="QGT77576.1"/>
    <property type="molecule type" value="Genomic_DNA"/>
</dbReference>
<dbReference type="Pfam" id="PF00210">
    <property type="entry name" value="Ferritin"/>
    <property type="match status" value="1"/>
</dbReference>
<dbReference type="KEGG" id="ghl:GM160_01020"/>
<feature type="binding site" evidence="9">
    <location>
        <position position="132"/>
    </location>
    <ligand>
        <name>Fe cation</name>
        <dbReference type="ChEBI" id="CHEBI:24875"/>
        <label>2</label>
    </ligand>
</feature>
<evidence type="ECO:0000256" key="5">
    <source>
        <dbReference type="ARBA" id="ARBA00022723"/>
    </source>
</evidence>
<sequence>MCAAKAKKGQKTLDNLQQALSMELTAVHQYMLHAHVLEDWGLDRLSKKMHGEVQEELGHASQFIDRILFLDGDPVVTEAKSAKRSNSLGDMFKADLKEELASIQFYGKAAIEARDEGDVGTVHIFEEILMDEEGHADWLKRQLELIERMGEPNYILAYHTPDTGE</sequence>
<dbReference type="InterPro" id="IPR002024">
    <property type="entry name" value="Bacterioferritin"/>
</dbReference>
<feature type="binding site" evidence="9">
    <location>
        <position position="56"/>
    </location>
    <ligand>
        <name>Fe cation</name>
        <dbReference type="ChEBI" id="CHEBI:24875"/>
        <label>1</label>
    </ligand>
</feature>
<dbReference type="GO" id="GO:0020037">
    <property type="term" value="F:heme binding"/>
    <property type="evidence" value="ECO:0007669"/>
    <property type="project" value="TreeGrafter"/>
</dbReference>
<keyword evidence="5 8" id="KW-0479">Metal-binding</keyword>
<dbReference type="InterPro" id="IPR009040">
    <property type="entry name" value="Ferritin-like_diiron"/>
</dbReference>
<dbReference type="Gene3D" id="1.20.1260.10">
    <property type="match status" value="1"/>
</dbReference>
<evidence type="ECO:0000256" key="3">
    <source>
        <dbReference type="ARBA" id="ARBA00022434"/>
    </source>
</evidence>
<dbReference type="GO" id="GO:0008199">
    <property type="term" value="F:ferric iron binding"/>
    <property type="evidence" value="ECO:0007669"/>
    <property type="project" value="InterPro"/>
</dbReference>
<feature type="binding site" evidence="9">
    <location>
        <position position="135"/>
    </location>
    <ligand>
        <name>Fe cation</name>
        <dbReference type="ChEBI" id="CHEBI:24875"/>
        <label>2</label>
    </ligand>
</feature>
<dbReference type="InterPro" id="IPR008331">
    <property type="entry name" value="Ferritin_DPS_dom"/>
</dbReference>
<name>A0A6I6CT03_9GAMM</name>
<dbReference type="GO" id="GO:0006879">
    <property type="term" value="P:intracellular iron ion homeostasis"/>
    <property type="evidence" value="ECO:0007669"/>
    <property type="project" value="UniProtKB-KW"/>
</dbReference>
<keyword evidence="12" id="KW-1185">Reference proteome</keyword>
<dbReference type="PANTHER" id="PTHR30295">
    <property type="entry name" value="BACTERIOFERRITIN"/>
    <property type="match status" value="1"/>
</dbReference>
<keyword evidence="3 8" id="KW-0409">Iron storage</keyword>
<evidence type="ECO:0000256" key="8">
    <source>
        <dbReference type="PIRNR" id="PIRNR002560"/>
    </source>
</evidence>
<dbReference type="GO" id="GO:0005829">
    <property type="term" value="C:cytosol"/>
    <property type="evidence" value="ECO:0007669"/>
    <property type="project" value="TreeGrafter"/>
</dbReference>
<dbReference type="InterPro" id="IPR009078">
    <property type="entry name" value="Ferritin-like_SF"/>
</dbReference>
<proteinExistence type="inferred from homology"/>
<dbReference type="RefSeq" id="WP_136867993.1">
    <property type="nucleotide sequence ID" value="NZ_CP046415.1"/>
</dbReference>
<dbReference type="SUPFAM" id="SSF47240">
    <property type="entry name" value="Ferritin-like"/>
    <property type="match status" value="1"/>
</dbReference>
<evidence type="ECO:0000259" key="10">
    <source>
        <dbReference type="PROSITE" id="PS50905"/>
    </source>
</evidence>
<comment type="similarity">
    <text evidence="2 8">Belongs to the bacterioferritin family.</text>
</comment>
<evidence type="ECO:0000256" key="7">
    <source>
        <dbReference type="ARBA" id="ARBA00036243"/>
    </source>
</evidence>
<gene>
    <name evidence="11" type="ORF">GM160_01020</name>
</gene>
<evidence type="ECO:0000256" key="4">
    <source>
        <dbReference type="ARBA" id="ARBA00022617"/>
    </source>
</evidence>
<dbReference type="GO" id="GO:0006826">
    <property type="term" value="P:iron ion transport"/>
    <property type="evidence" value="ECO:0007669"/>
    <property type="project" value="InterPro"/>
</dbReference>
<feature type="binding site" evidence="9">
    <location>
        <position position="55"/>
    </location>
    <ligand>
        <name>Fe cation</name>
        <dbReference type="ChEBI" id="CHEBI:24875"/>
        <label>3</label>
    </ligand>
</feature>
<dbReference type="AlphaFoldDB" id="A0A6I6CT03"/>
<feature type="binding site" evidence="9">
    <location>
        <position position="59"/>
    </location>
    <ligand>
        <name>Fe cation</name>
        <dbReference type="ChEBI" id="CHEBI:24875"/>
        <label>1</label>
    </ligand>
</feature>
<comment type="catalytic activity">
    <reaction evidence="7">
        <text>Fe(2+)(in) = Fe(2+)(out)</text>
        <dbReference type="Rhea" id="RHEA:28486"/>
        <dbReference type="ChEBI" id="CHEBI:29033"/>
    </reaction>
</comment>
<accession>A0A6I6CT03</accession>
<evidence type="ECO:0000256" key="2">
    <source>
        <dbReference type="ARBA" id="ARBA00008093"/>
    </source>
</evidence>
<organism evidence="11 12">
    <name type="scientific">Guyparkeria halophila</name>
    <dbReference type="NCBI Taxonomy" id="47960"/>
    <lineage>
        <taxon>Bacteria</taxon>
        <taxon>Pseudomonadati</taxon>
        <taxon>Pseudomonadota</taxon>
        <taxon>Gammaproteobacteria</taxon>
        <taxon>Chromatiales</taxon>
        <taxon>Thioalkalibacteraceae</taxon>
        <taxon>Guyparkeria</taxon>
    </lineage>
</organism>
<dbReference type="PRINTS" id="PR00601">
    <property type="entry name" value="BACFERRITIN"/>
</dbReference>
<feature type="binding site" evidence="9">
    <location>
        <position position="99"/>
    </location>
    <ligand>
        <name>Fe cation</name>
        <dbReference type="ChEBI" id="CHEBI:24875"/>
        <label>2</label>
    </ligand>
</feature>
<comment type="function">
    <text evidence="8">Iron-storage protein, whose ferroxidase center binds Fe(2+), oxidizes it using dioxygen to Fe(3+), and participates in the subsequent Fe(3+) oxide mineral core formation within the central cavity of the BFR protein shell.</text>
</comment>
<comment type="cofactor">
    <cofactor evidence="1">
        <name>heme b</name>
        <dbReference type="ChEBI" id="CHEBI:60344"/>
    </cofactor>
</comment>
<dbReference type="GO" id="GO:0004322">
    <property type="term" value="F:ferroxidase activity"/>
    <property type="evidence" value="ECO:0007669"/>
    <property type="project" value="UniProtKB-EC"/>
</dbReference>
<evidence type="ECO:0000256" key="1">
    <source>
        <dbReference type="ARBA" id="ARBA00001970"/>
    </source>
</evidence>
<feature type="binding site" evidence="9">
    <location>
        <position position="23"/>
    </location>
    <ligand>
        <name>Fe cation</name>
        <dbReference type="ChEBI" id="CHEBI:24875"/>
        <label>1</label>
    </ligand>
</feature>
<protein>
    <recommendedName>
        <fullName evidence="8">Bacterioferritin</fullName>
        <ecNumber evidence="8">1.16.3.1</ecNumber>
    </recommendedName>
</protein>
<feature type="binding site" evidence="9">
    <location>
        <position position="132"/>
    </location>
    <ligand>
        <name>Fe cation</name>
        <dbReference type="ChEBI" id="CHEBI:24875"/>
        <label>1</label>
    </ligand>
</feature>
<comment type="catalytic activity">
    <reaction evidence="8">
        <text>4 Fe(2+) + O2 + 4 H(+) = 4 Fe(3+) + 2 H2O</text>
        <dbReference type="Rhea" id="RHEA:11148"/>
        <dbReference type="ChEBI" id="CHEBI:15377"/>
        <dbReference type="ChEBI" id="CHEBI:15378"/>
        <dbReference type="ChEBI" id="CHEBI:15379"/>
        <dbReference type="ChEBI" id="CHEBI:29033"/>
        <dbReference type="ChEBI" id="CHEBI:29034"/>
        <dbReference type="EC" id="1.16.3.1"/>
    </reaction>
</comment>
<feature type="domain" description="Ferritin-like diiron" evidence="10">
    <location>
        <begin position="6"/>
        <end position="150"/>
    </location>
</feature>
<feature type="binding site" evidence="9">
    <location>
        <position position="56"/>
    </location>
    <ligand>
        <name>Fe cation</name>
        <dbReference type="ChEBI" id="CHEBI:24875"/>
        <label>2</label>
    </ligand>
</feature>
<evidence type="ECO:0000256" key="6">
    <source>
        <dbReference type="ARBA" id="ARBA00023004"/>
    </source>
</evidence>
<dbReference type="EC" id="1.16.3.1" evidence="8"/>
<dbReference type="InterPro" id="IPR012347">
    <property type="entry name" value="Ferritin-like"/>
</dbReference>
<keyword evidence="6 8" id="KW-0408">Iron</keyword>
<evidence type="ECO:0000256" key="9">
    <source>
        <dbReference type="PIRSR" id="PIRSR002560-1"/>
    </source>
</evidence>
<keyword evidence="4" id="KW-0349">Heme</keyword>
<dbReference type="PIRSF" id="PIRSF002560">
    <property type="entry name" value="Bacterioferritin"/>
    <property type="match status" value="1"/>
</dbReference>
<evidence type="ECO:0000313" key="12">
    <source>
        <dbReference type="Proteomes" id="UP000427716"/>
    </source>
</evidence>
<dbReference type="CDD" id="cd00907">
    <property type="entry name" value="Bacterioferritin"/>
    <property type="match status" value="1"/>
</dbReference>
<evidence type="ECO:0000313" key="11">
    <source>
        <dbReference type="EMBL" id="QGT77576.1"/>
    </source>
</evidence>
<dbReference type="PROSITE" id="PS50905">
    <property type="entry name" value="FERRITIN_LIKE"/>
    <property type="match status" value="1"/>
</dbReference>